<dbReference type="EMBL" id="JBJUIK010000004">
    <property type="protein sequence ID" value="KAL3529660.1"/>
    <property type="molecule type" value="Genomic_DNA"/>
</dbReference>
<accession>A0ABD3AGI2</accession>
<organism evidence="1 2">
    <name type="scientific">Cinchona calisaya</name>
    <dbReference type="NCBI Taxonomy" id="153742"/>
    <lineage>
        <taxon>Eukaryota</taxon>
        <taxon>Viridiplantae</taxon>
        <taxon>Streptophyta</taxon>
        <taxon>Embryophyta</taxon>
        <taxon>Tracheophyta</taxon>
        <taxon>Spermatophyta</taxon>
        <taxon>Magnoliopsida</taxon>
        <taxon>eudicotyledons</taxon>
        <taxon>Gunneridae</taxon>
        <taxon>Pentapetalae</taxon>
        <taxon>asterids</taxon>
        <taxon>lamiids</taxon>
        <taxon>Gentianales</taxon>
        <taxon>Rubiaceae</taxon>
        <taxon>Cinchonoideae</taxon>
        <taxon>Cinchoneae</taxon>
        <taxon>Cinchona</taxon>
    </lineage>
</organism>
<dbReference type="AlphaFoldDB" id="A0ABD3AGI2"/>
<keyword evidence="2" id="KW-1185">Reference proteome</keyword>
<proteinExistence type="predicted"/>
<protein>
    <submittedName>
        <fullName evidence="1">Uncharacterized protein</fullName>
    </submittedName>
</protein>
<evidence type="ECO:0000313" key="1">
    <source>
        <dbReference type="EMBL" id="KAL3529660.1"/>
    </source>
</evidence>
<name>A0ABD3AGI2_9GENT</name>
<comment type="caution">
    <text evidence="1">The sequence shown here is derived from an EMBL/GenBank/DDBJ whole genome shotgun (WGS) entry which is preliminary data.</text>
</comment>
<evidence type="ECO:0000313" key="2">
    <source>
        <dbReference type="Proteomes" id="UP001630127"/>
    </source>
</evidence>
<reference evidence="1 2" key="1">
    <citation type="submission" date="2024-11" db="EMBL/GenBank/DDBJ databases">
        <title>A near-complete genome assembly of Cinchona calisaya.</title>
        <authorList>
            <person name="Lian D.C."/>
            <person name="Zhao X.W."/>
            <person name="Wei L."/>
        </authorList>
    </citation>
    <scope>NUCLEOTIDE SEQUENCE [LARGE SCALE GENOMIC DNA]</scope>
    <source>
        <tissue evidence="1">Nenye</tissue>
    </source>
</reference>
<gene>
    <name evidence="1" type="ORF">ACH5RR_008982</name>
</gene>
<sequence>MKSEAVYSVCASWRAVPRVKENWYLAVELGISTRCFDANARLIAMASTYFLMLAGCGSVVINTSQEQCNYISGNIGHVGTSSYGVNLNILSDDNSQDFPLPNDFNILCGHGEAVFFRVTFLTSDLRCNSYSLLAIAAYSRMLLVPSFGTRHNVSCQPDIKLKAQTTRKSSDFSHWRF</sequence>
<dbReference type="Proteomes" id="UP001630127">
    <property type="component" value="Unassembled WGS sequence"/>
</dbReference>